<gene>
    <name evidence="2" type="ORF">SAMN04488104_101150</name>
</gene>
<dbReference type="EMBL" id="FNAC01000011">
    <property type="protein sequence ID" value="SDC98725.1"/>
    <property type="molecule type" value="Genomic_DNA"/>
</dbReference>
<dbReference type="RefSeq" id="WP_087938771.1">
    <property type="nucleotide sequence ID" value="NZ_FNAC01000011.1"/>
</dbReference>
<proteinExistence type="predicted"/>
<evidence type="ECO:0000313" key="2">
    <source>
        <dbReference type="EMBL" id="SDC98725.1"/>
    </source>
</evidence>
<dbReference type="Proteomes" id="UP000199060">
    <property type="component" value="Unassembled WGS sequence"/>
</dbReference>
<dbReference type="Pfam" id="PF12893">
    <property type="entry name" value="Lumazine_bd_2"/>
    <property type="match status" value="1"/>
</dbReference>
<dbReference type="Gene3D" id="3.10.450.50">
    <property type="match status" value="1"/>
</dbReference>
<dbReference type="AlphaFoldDB" id="A0A1G6R3T5"/>
<dbReference type="OrthoDB" id="8445243at2"/>
<dbReference type="SUPFAM" id="SSF54427">
    <property type="entry name" value="NTF2-like"/>
    <property type="match status" value="1"/>
</dbReference>
<keyword evidence="1" id="KW-0732">Signal</keyword>
<dbReference type="InterPro" id="IPR039437">
    <property type="entry name" value="FrzH/put_lumazine-bd"/>
</dbReference>
<feature type="chain" id="PRO_5011574279" evidence="1">
    <location>
        <begin position="20"/>
        <end position="140"/>
    </location>
</feature>
<name>A0A1G6R3T5_9BACT</name>
<protein>
    <submittedName>
        <fullName evidence="2">Putative lumazine-binding</fullName>
    </submittedName>
</protein>
<sequence>MKKLLLLVFQLGLVGVTFAQEPSDRDLISKTVNLYFDGMMDRDFDKLQEAFHPEARLIGYRGERLTVTEFNAWASATSSGSPRNKEEFKNEIVSIRVQGNTASVETELFWPGIYYYDFLTLIKIEGKWKIVHKSWWEKPL</sequence>
<accession>A0A1G6R3T5</accession>
<evidence type="ECO:0000256" key="1">
    <source>
        <dbReference type="SAM" id="SignalP"/>
    </source>
</evidence>
<reference evidence="3" key="1">
    <citation type="submission" date="2016-10" db="EMBL/GenBank/DDBJ databases">
        <authorList>
            <person name="Varghese N."/>
            <person name="Submissions S."/>
        </authorList>
    </citation>
    <scope>NUCLEOTIDE SEQUENCE [LARGE SCALE GENOMIC DNA]</scope>
    <source>
        <strain evidence="3">DSM 23095</strain>
    </source>
</reference>
<evidence type="ECO:0000313" key="3">
    <source>
        <dbReference type="Proteomes" id="UP000199060"/>
    </source>
</evidence>
<dbReference type="STRING" id="686796.SAMN04488104_101150"/>
<organism evidence="2 3">
    <name type="scientific">Algoriphagus faecimaris</name>
    <dbReference type="NCBI Taxonomy" id="686796"/>
    <lineage>
        <taxon>Bacteria</taxon>
        <taxon>Pseudomonadati</taxon>
        <taxon>Bacteroidota</taxon>
        <taxon>Cytophagia</taxon>
        <taxon>Cytophagales</taxon>
        <taxon>Cyclobacteriaceae</taxon>
        <taxon>Algoriphagus</taxon>
    </lineage>
</organism>
<keyword evidence="3" id="KW-1185">Reference proteome</keyword>
<feature type="signal peptide" evidence="1">
    <location>
        <begin position="1"/>
        <end position="19"/>
    </location>
</feature>
<dbReference type="InterPro" id="IPR032710">
    <property type="entry name" value="NTF2-like_dom_sf"/>
</dbReference>